<protein>
    <submittedName>
        <fullName evidence="3">Major sperm protein</fullName>
    </submittedName>
</protein>
<keyword evidence="2" id="KW-1185">Reference proteome</keyword>
<accession>A0A1I7TBB9</accession>
<organism evidence="2 3">
    <name type="scientific">Caenorhabditis tropicalis</name>
    <dbReference type="NCBI Taxonomy" id="1561998"/>
    <lineage>
        <taxon>Eukaryota</taxon>
        <taxon>Metazoa</taxon>
        <taxon>Ecdysozoa</taxon>
        <taxon>Nematoda</taxon>
        <taxon>Chromadorea</taxon>
        <taxon>Rhabditida</taxon>
        <taxon>Rhabditina</taxon>
        <taxon>Rhabditomorpha</taxon>
        <taxon>Rhabditoidea</taxon>
        <taxon>Rhabditidae</taxon>
        <taxon>Peloderinae</taxon>
        <taxon>Caenorhabditis</taxon>
    </lineage>
</organism>
<dbReference type="eggNOG" id="ENOG502THKZ">
    <property type="taxonomic scope" value="Eukaryota"/>
</dbReference>
<evidence type="ECO:0000256" key="1">
    <source>
        <dbReference type="SAM" id="MobiDB-lite"/>
    </source>
</evidence>
<dbReference type="SUPFAM" id="SSF49354">
    <property type="entry name" value="PapD-like"/>
    <property type="match status" value="1"/>
</dbReference>
<dbReference type="InterPro" id="IPR008962">
    <property type="entry name" value="PapD-like_sf"/>
</dbReference>
<feature type="compositionally biased region" description="Basic and acidic residues" evidence="1">
    <location>
        <begin position="258"/>
        <end position="271"/>
    </location>
</feature>
<dbReference type="STRING" id="1561998.A0A1I7TBB9"/>
<dbReference type="Gene3D" id="2.60.40.10">
    <property type="entry name" value="Immunoglobulins"/>
    <property type="match status" value="1"/>
</dbReference>
<proteinExistence type="predicted"/>
<feature type="compositionally biased region" description="Basic and acidic residues" evidence="1">
    <location>
        <begin position="186"/>
        <end position="197"/>
    </location>
</feature>
<reference evidence="3" key="1">
    <citation type="submission" date="2016-11" db="UniProtKB">
        <authorList>
            <consortium name="WormBaseParasite"/>
        </authorList>
    </citation>
    <scope>IDENTIFICATION</scope>
</reference>
<dbReference type="InterPro" id="IPR013783">
    <property type="entry name" value="Ig-like_fold"/>
</dbReference>
<evidence type="ECO:0000313" key="3">
    <source>
        <dbReference type="WBParaSite" id="Csp11.Scaffold571.g4267.t1"/>
    </source>
</evidence>
<feature type="compositionally biased region" description="Polar residues" evidence="1">
    <location>
        <begin position="198"/>
        <end position="208"/>
    </location>
</feature>
<dbReference type="WBParaSite" id="Csp11.Scaffold571.g4267.t1">
    <property type="protein sequence ID" value="Csp11.Scaffold571.g4267.t1"/>
    <property type="gene ID" value="Csp11.Scaffold571.g4267"/>
</dbReference>
<name>A0A1I7TBB9_9PELO</name>
<feature type="region of interest" description="Disordered" evidence="1">
    <location>
        <begin position="236"/>
        <end position="271"/>
    </location>
</feature>
<feature type="region of interest" description="Disordered" evidence="1">
    <location>
        <begin position="186"/>
        <end position="219"/>
    </location>
</feature>
<dbReference type="Proteomes" id="UP000095282">
    <property type="component" value="Unplaced"/>
</dbReference>
<evidence type="ECO:0000313" key="2">
    <source>
        <dbReference type="Proteomes" id="UP000095282"/>
    </source>
</evidence>
<dbReference type="AlphaFoldDB" id="A0A1I7TBB9"/>
<sequence>MDIINKKCLQKERSKLQKAIEQEYETTKEWVSMLLQQDLTDGLFRDMIRIRIEVEPTDVEITSVERNLWEHEIVNFSSFDVVCRVRATNSKIFSVNKNGFLIKANESFILKVSRCNHRIRSHHLKVDVTKYTETFQPNDFLDYFVGPYAYKTFVIRYHGAPKYRSDALEMNRGVNTEQLDVQLETDLKRTSKERKSSLETSEISSQNEQEAEEDLPSQSLANMNIINVMIMAMRSTEEAKKEGQQTGSDDSDLEDTLESEKNERGSSKTFN</sequence>